<dbReference type="PROSITE" id="PS00028">
    <property type="entry name" value="ZINC_FINGER_C2H2_1"/>
    <property type="match status" value="1"/>
</dbReference>
<evidence type="ECO:0000313" key="14">
    <source>
        <dbReference type="Proteomes" id="UP000053286"/>
    </source>
</evidence>
<dbReference type="PANTHER" id="PTHR23226:SF152">
    <property type="entry name" value="ZINC FINGER PROTEIN 691"/>
    <property type="match status" value="1"/>
</dbReference>
<dbReference type="GO" id="GO:0000978">
    <property type="term" value="F:RNA polymerase II cis-regulatory region sequence-specific DNA binding"/>
    <property type="evidence" value="ECO:0007669"/>
    <property type="project" value="TreeGrafter"/>
</dbReference>
<keyword evidence="9" id="KW-0804">Transcription</keyword>
<keyword evidence="3" id="KW-0479">Metal-binding</keyword>
<name>A0A087QRA3_APTFO</name>
<keyword evidence="5 11" id="KW-0863">Zinc-finger</keyword>
<accession>A0A087QRA3</accession>
<dbReference type="EMBL" id="KL225830">
    <property type="protein sequence ID" value="KFM03757.1"/>
    <property type="molecule type" value="Genomic_DNA"/>
</dbReference>
<feature type="domain" description="C2H2-type" evidence="12">
    <location>
        <begin position="1"/>
        <end position="26"/>
    </location>
</feature>
<dbReference type="InterPro" id="IPR013087">
    <property type="entry name" value="Znf_C2H2_type"/>
</dbReference>
<dbReference type="SUPFAM" id="SSF57667">
    <property type="entry name" value="beta-beta-alpha zinc fingers"/>
    <property type="match status" value="1"/>
</dbReference>
<reference evidence="13 14" key="1">
    <citation type="submission" date="2014-04" db="EMBL/GenBank/DDBJ databases">
        <title>Genome evolution of avian class.</title>
        <authorList>
            <person name="Zhang G."/>
            <person name="Li C."/>
        </authorList>
    </citation>
    <scope>NUCLEOTIDE SEQUENCE [LARGE SCALE GENOMIC DNA]</scope>
    <source>
        <strain evidence="13">BGI_AS27</strain>
    </source>
</reference>
<evidence type="ECO:0000256" key="3">
    <source>
        <dbReference type="ARBA" id="ARBA00022723"/>
    </source>
</evidence>
<evidence type="ECO:0000256" key="4">
    <source>
        <dbReference type="ARBA" id="ARBA00022737"/>
    </source>
</evidence>
<evidence type="ECO:0000256" key="7">
    <source>
        <dbReference type="ARBA" id="ARBA00023015"/>
    </source>
</evidence>
<keyword evidence="8" id="KW-0238">DNA-binding</keyword>
<dbReference type="PANTHER" id="PTHR23226">
    <property type="entry name" value="ZINC FINGER AND SCAN DOMAIN-CONTAINING"/>
    <property type="match status" value="1"/>
</dbReference>
<evidence type="ECO:0000256" key="5">
    <source>
        <dbReference type="ARBA" id="ARBA00022771"/>
    </source>
</evidence>
<dbReference type="InterPro" id="IPR036236">
    <property type="entry name" value="Znf_C2H2_sf"/>
</dbReference>
<evidence type="ECO:0000256" key="10">
    <source>
        <dbReference type="ARBA" id="ARBA00023242"/>
    </source>
</evidence>
<dbReference type="Proteomes" id="UP000053286">
    <property type="component" value="Unassembled WGS sequence"/>
</dbReference>
<keyword evidence="6" id="KW-0862">Zinc</keyword>
<dbReference type="GO" id="GO:0005634">
    <property type="term" value="C:nucleus"/>
    <property type="evidence" value="ECO:0007669"/>
    <property type="project" value="UniProtKB-SubCell"/>
</dbReference>
<sequence length="47" mass="4947">CAECGRGFCDRAALATHRRGHTGERPFACAECGKAFAGSAGLLVHQR</sequence>
<feature type="domain" description="C2H2-type" evidence="12">
    <location>
        <begin position="27"/>
        <end position="47"/>
    </location>
</feature>
<dbReference type="GO" id="GO:0000981">
    <property type="term" value="F:DNA-binding transcription factor activity, RNA polymerase II-specific"/>
    <property type="evidence" value="ECO:0007669"/>
    <property type="project" value="TreeGrafter"/>
</dbReference>
<dbReference type="FunFam" id="3.30.160.60:FF:000185">
    <property type="entry name" value="zinc finger protein 319"/>
    <property type="match status" value="1"/>
</dbReference>
<keyword evidence="7" id="KW-0805">Transcription regulation</keyword>
<evidence type="ECO:0000256" key="2">
    <source>
        <dbReference type="ARBA" id="ARBA00006991"/>
    </source>
</evidence>
<protein>
    <submittedName>
        <fullName evidence="13">Zinc finger protein 316</fullName>
    </submittedName>
</protein>
<evidence type="ECO:0000256" key="8">
    <source>
        <dbReference type="ARBA" id="ARBA00023125"/>
    </source>
</evidence>
<dbReference type="GO" id="GO:0008270">
    <property type="term" value="F:zinc ion binding"/>
    <property type="evidence" value="ECO:0007669"/>
    <property type="project" value="UniProtKB-KW"/>
</dbReference>
<comment type="similarity">
    <text evidence="2">Belongs to the krueppel C2H2-type zinc-finger protein family.</text>
</comment>
<keyword evidence="4" id="KW-0677">Repeat</keyword>
<dbReference type="Gene3D" id="3.30.160.60">
    <property type="entry name" value="Classic Zinc Finger"/>
    <property type="match status" value="2"/>
</dbReference>
<evidence type="ECO:0000256" key="11">
    <source>
        <dbReference type="PROSITE-ProRule" id="PRU00042"/>
    </source>
</evidence>
<feature type="non-terminal residue" evidence="13">
    <location>
        <position position="47"/>
    </location>
</feature>
<gene>
    <name evidence="13" type="ORF">AS27_13760</name>
</gene>
<keyword evidence="10" id="KW-0539">Nucleus</keyword>
<evidence type="ECO:0000313" key="13">
    <source>
        <dbReference type="EMBL" id="KFM03757.1"/>
    </source>
</evidence>
<organism evidence="13 14">
    <name type="scientific">Aptenodytes forsteri</name>
    <name type="common">Emperor penguin</name>
    <dbReference type="NCBI Taxonomy" id="9233"/>
    <lineage>
        <taxon>Eukaryota</taxon>
        <taxon>Metazoa</taxon>
        <taxon>Chordata</taxon>
        <taxon>Craniata</taxon>
        <taxon>Vertebrata</taxon>
        <taxon>Euteleostomi</taxon>
        <taxon>Archelosauria</taxon>
        <taxon>Archosauria</taxon>
        <taxon>Dinosauria</taxon>
        <taxon>Saurischia</taxon>
        <taxon>Theropoda</taxon>
        <taxon>Coelurosauria</taxon>
        <taxon>Aves</taxon>
        <taxon>Neognathae</taxon>
        <taxon>Neoaves</taxon>
        <taxon>Aequornithes</taxon>
        <taxon>Sphenisciformes</taxon>
        <taxon>Spheniscidae</taxon>
        <taxon>Aptenodytes</taxon>
    </lineage>
</organism>
<dbReference type="AlphaFoldDB" id="A0A087QRA3"/>
<dbReference type="STRING" id="9233.A0A087QRA3"/>
<proteinExistence type="inferred from homology"/>
<evidence type="ECO:0000256" key="1">
    <source>
        <dbReference type="ARBA" id="ARBA00004123"/>
    </source>
</evidence>
<dbReference type="Pfam" id="PF00096">
    <property type="entry name" value="zf-C2H2"/>
    <property type="match status" value="2"/>
</dbReference>
<dbReference type="PROSITE" id="PS50157">
    <property type="entry name" value="ZINC_FINGER_C2H2_2"/>
    <property type="match status" value="2"/>
</dbReference>
<evidence type="ECO:0000256" key="9">
    <source>
        <dbReference type="ARBA" id="ARBA00023163"/>
    </source>
</evidence>
<feature type="non-terminal residue" evidence="13">
    <location>
        <position position="1"/>
    </location>
</feature>
<evidence type="ECO:0000259" key="12">
    <source>
        <dbReference type="PROSITE" id="PS50157"/>
    </source>
</evidence>
<evidence type="ECO:0000256" key="6">
    <source>
        <dbReference type="ARBA" id="ARBA00022833"/>
    </source>
</evidence>
<dbReference type="FunFam" id="3.30.160.60:FF:000060">
    <property type="entry name" value="zinc finger protein 436"/>
    <property type="match status" value="1"/>
</dbReference>
<keyword evidence="14" id="KW-1185">Reference proteome</keyword>
<comment type="subcellular location">
    <subcellularLocation>
        <location evidence="1">Nucleus</location>
    </subcellularLocation>
</comment>